<feature type="transmembrane region" description="Helical" evidence="2">
    <location>
        <begin position="21"/>
        <end position="40"/>
    </location>
</feature>
<accession>A0A151AV01</accession>
<dbReference type="EMBL" id="LTBA01000046">
    <property type="protein sequence ID" value="KYH31475.1"/>
    <property type="molecule type" value="Genomic_DNA"/>
</dbReference>
<keyword evidence="4" id="KW-1185">Reference proteome</keyword>
<gene>
    <name evidence="3" type="ORF">CLTEP_23720</name>
</gene>
<dbReference type="STRING" id="1121338.CLTEP_23720"/>
<feature type="compositionally biased region" description="Basic and acidic residues" evidence="1">
    <location>
        <begin position="75"/>
        <end position="122"/>
    </location>
</feature>
<sequence length="310" mass="36508">MSKPSIFSRDYEKIMKRRRRRNIISIIIIILLIGIVLIYFKCDNKFGDIKILNRLTSVTKIFKTEKLYLTSNKKINDRSNNKNNDLKNNKNNDLKNNKNNDLKNNENNDLKNSDDKENKNTEEINNDEEDSPQNINTVKFSLTDGQNIEASFYIVDGKRYFSKIDSNNDISFDFSPSRKGLVLCSLKNQDMFYATADGSLIEITKEKYVSSSKKEYPKYEELKKNPKYIWHKDPKFIDEYNIAYVSELPWIDDRHINYLWVYNLKSKKHRYISNTKLQGHKIILKELHGDFLNLLVDGKSFEIDSEGIIK</sequence>
<proteinExistence type="predicted"/>
<evidence type="ECO:0000256" key="2">
    <source>
        <dbReference type="SAM" id="Phobius"/>
    </source>
</evidence>
<dbReference type="RefSeq" id="WP_066826913.1">
    <property type="nucleotide sequence ID" value="NZ_LTBA01000046.1"/>
</dbReference>
<keyword evidence="2" id="KW-0472">Membrane</keyword>
<evidence type="ECO:0000256" key="1">
    <source>
        <dbReference type="SAM" id="MobiDB-lite"/>
    </source>
</evidence>
<keyword evidence="2" id="KW-1133">Transmembrane helix</keyword>
<protein>
    <submittedName>
        <fullName evidence="3">Uncharacterized protein</fullName>
    </submittedName>
</protein>
<dbReference type="AlphaFoldDB" id="A0A151AV01"/>
<dbReference type="PATRIC" id="fig|1121338.3.peg.2448"/>
<feature type="region of interest" description="Disordered" evidence="1">
    <location>
        <begin position="75"/>
        <end position="134"/>
    </location>
</feature>
<evidence type="ECO:0000313" key="3">
    <source>
        <dbReference type="EMBL" id="KYH31475.1"/>
    </source>
</evidence>
<keyword evidence="2" id="KW-0812">Transmembrane</keyword>
<evidence type="ECO:0000313" key="4">
    <source>
        <dbReference type="Proteomes" id="UP000075531"/>
    </source>
</evidence>
<dbReference type="Proteomes" id="UP000075531">
    <property type="component" value="Unassembled WGS sequence"/>
</dbReference>
<name>A0A151AV01_9CLOT</name>
<reference evidence="3 4" key="1">
    <citation type="submission" date="2016-02" db="EMBL/GenBank/DDBJ databases">
        <title>Genome sequence of Clostridium tepidiprofundi DSM 19306.</title>
        <authorList>
            <person name="Poehlein A."/>
            <person name="Daniel R."/>
        </authorList>
    </citation>
    <scope>NUCLEOTIDE SEQUENCE [LARGE SCALE GENOMIC DNA]</scope>
    <source>
        <strain evidence="3 4">DSM 19306</strain>
    </source>
</reference>
<comment type="caution">
    <text evidence="3">The sequence shown here is derived from an EMBL/GenBank/DDBJ whole genome shotgun (WGS) entry which is preliminary data.</text>
</comment>
<organism evidence="3 4">
    <name type="scientific">Clostridium tepidiprofundi DSM 19306</name>
    <dbReference type="NCBI Taxonomy" id="1121338"/>
    <lineage>
        <taxon>Bacteria</taxon>
        <taxon>Bacillati</taxon>
        <taxon>Bacillota</taxon>
        <taxon>Clostridia</taxon>
        <taxon>Eubacteriales</taxon>
        <taxon>Clostridiaceae</taxon>
        <taxon>Clostridium</taxon>
    </lineage>
</organism>
<dbReference type="OrthoDB" id="1952449at2"/>